<feature type="domain" description="Protein kinase" evidence="1">
    <location>
        <begin position="1"/>
        <end position="187"/>
    </location>
</feature>
<dbReference type="PROSITE" id="PS50011">
    <property type="entry name" value="PROTEIN_KINASE_DOM"/>
    <property type="match status" value="1"/>
</dbReference>
<sequence>MLTFTNHLSYEDWNLNLVMIENKIVKRFCGSTEEVIKEFKNEIELLCQFRHPNLVTLLGFCEHKGERNTVYEYVANGCLHDHLYCRNVKMEPLTWKQRLKICIEAAYGLHYLHTGVKRTIFHCDITPFNILLDGNLVAKLADFRFSLKGPHFTSKPKPKSISNDSFEGTYGYVAPEISENKTLTGKM</sequence>
<dbReference type="AlphaFoldDB" id="A0AAN9JC26"/>
<dbReference type="GO" id="GO:0004714">
    <property type="term" value="F:transmembrane receptor protein tyrosine kinase activity"/>
    <property type="evidence" value="ECO:0007669"/>
    <property type="project" value="InterPro"/>
</dbReference>
<reference evidence="2 3" key="1">
    <citation type="submission" date="2024-01" db="EMBL/GenBank/DDBJ databases">
        <title>The genomes of 5 underutilized Papilionoideae crops provide insights into root nodulation and disease resistance.</title>
        <authorList>
            <person name="Yuan L."/>
        </authorList>
    </citation>
    <scope>NUCLEOTIDE SEQUENCE [LARGE SCALE GENOMIC DNA]</scope>
    <source>
        <strain evidence="2">LY-2023</strain>
        <tissue evidence="2">Leaf</tissue>
    </source>
</reference>
<dbReference type="EMBL" id="JAYKXN010000004">
    <property type="protein sequence ID" value="KAK7295514.1"/>
    <property type="molecule type" value="Genomic_DNA"/>
</dbReference>
<gene>
    <name evidence="2" type="ORF">RJT34_18423</name>
</gene>
<protein>
    <recommendedName>
        <fullName evidence="1">Protein kinase domain-containing protein</fullName>
    </recommendedName>
</protein>
<dbReference type="Pfam" id="PF00069">
    <property type="entry name" value="Pkinase"/>
    <property type="match status" value="1"/>
</dbReference>
<dbReference type="PANTHER" id="PTHR27003:SF303">
    <property type="entry name" value="TYROSINE KINASE FAMILY PROTEIN"/>
    <property type="match status" value="1"/>
</dbReference>
<keyword evidence="3" id="KW-1185">Reference proteome</keyword>
<dbReference type="Gene3D" id="1.10.510.10">
    <property type="entry name" value="Transferase(Phosphotransferase) domain 1"/>
    <property type="match status" value="1"/>
</dbReference>
<comment type="caution">
    <text evidence="2">The sequence shown here is derived from an EMBL/GenBank/DDBJ whole genome shotgun (WGS) entry which is preliminary data.</text>
</comment>
<name>A0AAN9JC26_CLITE</name>
<accession>A0AAN9JC26</accession>
<dbReference type="Proteomes" id="UP001359559">
    <property type="component" value="Unassembled WGS sequence"/>
</dbReference>
<dbReference type="GO" id="GO:0005524">
    <property type="term" value="F:ATP binding"/>
    <property type="evidence" value="ECO:0007669"/>
    <property type="project" value="InterPro"/>
</dbReference>
<dbReference type="PANTHER" id="PTHR27003">
    <property type="entry name" value="OS07G0166700 PROTEIN"/>
    <property type="match status" value="1"/>
</dbReference>
<dbReference type="InterPro" id="IPR000719">
    <property type="entry name" value="Prot_kinase_dom"/>
</dbReference>
<organism evidence="2 3">
    <name type="scientific">Clitoria ternatea</name>
    <name type="common">Butterfly pea</name>
    <dbReference type="NCBI Taxonomy" id="43366"/>
    <lineage>
        <taxon>Eukaryota</taxon>
        <taxon>Viridiplantae</taxon>
        <taxon>Streptophyta</taxon>
        <taxon>Embryophyta</taxon>
        <taxon>Tracheophyta</taxon>
        <taxon>Spermatophyta</taxon>
        <taxon>Magnoliopsida</taxon>
        <taxon>eudicotyledons</taxon>
        <taxon>Gunneridae</taxon>
        <taxon>Pentapetalae</taxon>
        <taxon>rosids</taxon>
        <taxon>fabids</taxon>
        <taxon>Fabales</taxon>
        <taxon>Fabaceae</taxon>
        <taxon>Papilionoideae</taxon>
        <taxon>50 kb inversion clade</taxon>
        <taxon>NPAAA clade</taxon>
        <taxon>indigoferoid/millettioid clade</taxon>
        <taxon>Phaseoleae</taxon>
        <taxon>Clitoria</taxon>
    </lineage>
</organism>
<dbReference type="GO" id="GO:0005886">
    <property type="term" value="C:plasma membrane"/>
    <property type="evidence" value="ECO:0007669"/>
    <property type="project" value="TreeGrafter"/>
</dbReference>
<evidence type="ECO:0000313" key="2">
    <source>
        <dbReference type="EMBL" id="KAK7295514.1"/>
    </source>
</evidence>
<evidence type="ECO:0000259" key="1">
    <source>
        <dbReference type="PROSITE" id="PS50011"/>
    </source>
</evidence>
<dbReference type="GO" id="GO:0009506">
    <property type="term" value="C:plasmodesma"/>
    <property type="evidence" value="ECO:0007669"/>
    <property type="project" value="TreeGrafter"/>
</dbReference>
<evidence type="ECO:0000313" key="3">
    <source>
        <dbReference type="Proteomes" id="UP001359559"/>
    </source>
</evidence>
<proteinExistence type="predicted"/>
<dbReference type="InterPro" id="IPR045272">
    <property type="entry name" value="ANXUR1/2-like"/>
</dbReference>
<dbReference type="InterPro" id="IPR011009">
    <property type="entry name" value="Kinase-like_dom_sf"/>
</dbReference>
<dbReference type="SUPFAM" id="SSF56112">
    <property type="entry name" value="Protein kinase-like (PK-like)"/>
    <property type="match status" value="1"/>
</dbReference>